<dbReference type="GO" id="GO:0005737">
    <property type="term" value="C:cytoplasm"/>
    <property type="evidence" value="ECO:0007669"/>
    <property type="project" value="UniProtKB-SubCell"/>
</dbReference>
<keyword evidence="4" id="KW-0963">Cytoplasm</keyword>
<dbReference type="Gene3D" id="3.90.950.10">
    <property type="match status" value="1"/>
</dbReference>
<organism evidence="5 6">
    <name type="scientific">Desulfonauticus submarinus</name>
    <dbReference type="NCBI Taxonomy" id="206665"/>
    <lineage>
        <taxon>Bacteria</taxon>
        <taxon>Pseudomonadati</taxon>
        <taxon>Thermodesulfobacteriota</taxon>
        <taxon>Desulfovibrionia</taxon>
        <taxon>Desulfovibrionales</taxon>
        <taxon>Desulfonauticaceae</taxon>
        <taxon>Desulfonauticus</taxon>
    </lineage>
</organism>
<comment type="catalytic activity">
    <reaction evidence="4">
        <text>dTTP + H2O = dTMP + diphosphate + H(+)</text>
        <dbReference type="Rhea" id="RHEA:28534"/>
        <dbReference type="ChEBI" id="CHEBI:15377"/>
        <dbReference type="ChEBI" id="CHEBI:15378"/>
        <dbReference type="ChEBI" id="CHEBI:33019"/>
        <dbReference type="ChEBI" id="CHEBI:37568"/>
        <dbReference type="ChEBI" id="CHEBI:63528"/>
        <dbReference type="EC" id="3.6.1.9"/>
    </reaction>
</comment>
<dbReference type="GO" id="GO:0036218">
    <property type="term" value="F:dTTP diphosphatase activity"/>
    <property type="evidence" value="ECO:0007669"/>
    <property type="project" value="RHEA"/>
</dbReference>
<comment type="similarity">
    <text evidence="4">Belongs to the Maf family. YhdE subfamily.</text>
</comment>
<dbReference type="InterPro" id="IPR029001">
    <property type="entry name" value="ITPase-like_fam"/>
</dbReference>
<comment type="caution">
    <text evidence="4">Lacks conserved residue(s) required for the propagation of feature annotation.</text>
</comment>
<keyword evidence="3 4" id="KW-0546">Nucleotide metabolism</keyword>
<protein>
    <recommendedName>
        <fullName evidence="4">dTTP/UTP pyrophosphatase</fullName>
        <shortName evidence="4">dTTPase/UTPase</shortName>
        <ecNumber evidence="4">3.6.1.9</ecNumber>
    </recommendedName>
    <alternativeName>
        <fullName evidence="4">Nucleoside triphosphate pyrophosphatase</fullName>
    </alternativeName>
    <alternativeName>
        <fullName evidence="4">Nucleotide pyrophosphatase</fullName>
        <shortName evidence="4">Nucleotide PPase</shortName>
    </alternativeName>
</protein>
<evidence type="ECO:0000256" key="3">
    <source>
        <dbReference type="ARBA" id="ARBA00023080"/>
    </source>
</evidence>
<dbReference type="EMBL" id="FNIN01000013">
    <property type="protein sequence ID" value="SDN96278.1"/>
    <property type="molecule type" value="Genomic_DNA"/>
</dbReference>
<dbReference type="GO" id="GO:0009117">
    <property type="term" value="P:nucleotide metabolic process"/>
    <property type="evidence" value="ECO:0007669"/>
    <property type="project" value="UniProtKB-KW"/>
</dbReference>
<comment type="subcellular location">
    <subcellularLocation>
        <location evidence="4">Cytoplasm</location>
    </subcellularLocation>
</comment>
<feature type="site" description="Important for substrate specificity" evidence="4">
    <location>
        <position position="78"/>
    </location>
</feature>
<evidence type="ECO:0000256" key="4">
    <source>
        <dbReference type="HAMAP-Rule" id="MF_00528"/>
    </source>
</evidence>
<dbReference type="EC" id="3.6.1.9" evidence="4"/>
<dbReference type="PANTHER" id="PTHR43213">
    <property type="entry name" value="BIFUNCTIONAL DTTP/UTP PYROPHOSPHATASE/METHYLTRANSFERASE PROTEIN-RELATED"/>
    <property type="match status" value="1"/>
</dbReference>
<keyword evidence="2 4" id="KW-0378">Hydrolase</keyword>
<dbReference type="NCBIfam" id="TIGR00172">
    <property type="entry name" value="maf"/>
    <property type="match status" value="1"/>
</dbReference>
<dbReference type="CDD" id="cd00555">
    <property type="entry name" value="Maf"/>
    <property type="match status" value="1"/>
</dbReference>
<evidence type="ECO:0000313" key="6">
    <source>
        <dbReference type="Proteomes" id="UP000199602"/>
    </source>
</evidence>
<dbReference type="STRING" id="206665.SAMN04488516_11336"/>
<dbReference type="AlphaFoldDB" id="A0A1H0FNI0"/>
<dbReference type="Pfam" id="PF02545">
    <property type="entry name" value="Maf"/>
    <property type="match status" value="1"/>
</dbReference>
<accession>A0A1H0FNI0</accession>
<gene>
    <name evidence="5" type="ORF">SAMN04488516_11336</name>
</gene>
<keyword evidence="6" id="KW-1185">Reference proteome</keyword>
<dbReference type="PIRSF" id="PIRSF006305">
    <property type="entry name" value="Maf"/>
    <property type="match status" value="1"/>
</dbReference>
<dbReference type="Proteomes" id="UP000199602">
    <property type="component" value="Unassembled WGS sequence"/>
</dbReference>
<dbReference type="GO" id="GO:0036221">
    <property type="term" value="F:UTP diphosphatase activity"/>
    <property type="evidence" value="ECO:0007669"/>
    <property type="project" value="RHEA"/>
</dbReference>
<name>A0A1H0FNI0_9BACT</name>
<feature type="active site" description="Proton acceptor" evidence="4">
    <location>
        <position position="77"/>
    </location>
</feature>
<evidence type="ECO:0000313" key="5">
    <source>
        <dbReference type="EMBL" id="SDN96278.1"/>
    </source>
</evidence>
<comment type="cofactor">
    <cofactor evidence="1 4">
        <name>a divalent metal cation</name>
        <dbReference type="ChEBI" id="CHEBI:60240"/>
    </cofactor>
</comment>
<comment type="function">
    <text evidence="4">Nucleoside triphosphate pyrophosphatase that hydrolyzes dTTP and UTP. May have a dual role in cell division arrest and in preventing the incorporation of modified nucleotides into cellular nucleic acids.</text>
</comment>
<proteinExistence type="inferred from homology"/>
<evidence type="ECO:0000256" key="2">
    <source>
        <dbReference type="ARBA" id="ARBA00022801"/>
    </source>
</evidence>
<sequence>MKRGPFRNKKDIVLASKSPRRQELLSLLGICFYVHPSKFKEPKPFNISPSDYALLLAKKKAEEVAHTFPQAAVLGADTIVVIGDKILGKPKNQSQALEYLTLLRGKIHTVITAVALIEKNTAHTFFVQSKVKIANFSSSVLKNYIATQEPLDKAGAYAVQGIGGFLVEEIQGSYTNVIGLPLTETTKLLIEKQIIVLNQ</sequence>
<dbReference type="OrthoDB" id="9807767at2"/>
<comment type="catalytic activity">
    <reaction evidence="4">
        <text>UTP + H2O = UMP + diphosphate + H(+)</text>
        <dbReference type="Rhea" id="RHEA:29395"/>
        <dbReference type="ChEBI" id="CHEBI:15377"/>
        <dbReference type="ChEBI" id="CHEBI:15378"/>
        <dbReference type="ChEBI" id="CHEBI:33019"/>
        <dbReference type="ChEBI" id="CHEBI:46398"/>
        <dbReference type="ChEBI" id="CHEBI:57865"/>
        <dbReference type="EC" id="3.6.1.9"/>
    </reaction>
</comment>
<reference evidence="5 6" key="1">
    <citation type="submission" date="2016-10" db="EMBL/GenBank/DDBJ databases">
        <authorList>
            <person name="de Groot N.N."/>
        </authorList>
    </citation>
    <scope>NUCLEOTIDE SEQUENCE [LARGE SCALE GENOMIC DNA]</scope>
    <source>
        <strain evidence="5 6">DSM 15269</strain>
    </source>
</reference>
<dbReference type="SUPFAM" id="SSF52972">
    <property type="entry name" value="ITPase-like"/>
    <property type="match status" value="1"/>
</dbReference>
<dbReference type="PANTHER" id="PTHR43213:SF5">
    <property type="entry name" value="BIFUNCTIONAL DTTP_UTP PYROPHOSPHATASE_METHYLTRANSFERASE PROTEIN-RELATED"/>
    <property type="match status" value="1"/>
</dbReference>
<feature type="site" description="Important for substrate specificity" evidence="4">
    <location>
        <position position="160"/>
    </location>
</feature>
<dbReference type="InterPro" id="IPR003697">
    <property type="entry name" value="Maf-like"/>
</dbReference>
<dbReference type="HAMAP" id="MF_00528">
    <property type="entry name" value="Maf"/>
    <property type="match status" value="1"/>
</dbReference>
<evidence type="ECO:0000256" key="1">
    <source>
        <dbReference type="ARBA" id="ARBA00001968"/>
    </source>
</evidence>
<dbReference type="RefSeq" id="WP_092066213.1">
    <property type="nucleotide sequence ID" value="NZ_FNIN01000013.1"/>
</dbReference>
<feature type="site" description="Important for substrate specificity" evidence="4">
    <location>
        <position position="20"/>
    </location>
</feature>